<feature type="compositionally biased region" description="Basic and acidic residues" evidence="1">
    <location>
        <begin position="181"/>
        <end position="195"/>
    </location>
</feature>
<dbReference type="PaxDb" id="4113-PGSC0003DMT400085355"/>
<protein>
    <submittedName>
        <fullName evidence="2">Uncharacterized protein</fullName>
    </submittedName>
</protein>
<reference evidence="2" key="2">
    <citation type="submission" date="2015-06" db="UniProtKB">
        <authorList>
            <consortium name="EnsemblPlants"/>
        </authorList>
    </citation>
    <scope>IDENTIFICATION</scope>
    <source>
        <strain evidence="2">DM1-3 516 R44</strain>
    </source>
</reference>
<dbReference type="HOGENOM" id="CLU_1186742_0_0_1"/>
<name>M1D9C0_SOLTU</name>
<evidence type="ECO:0000313" key="2">
    <source>
        <dbReference type="EnsemblPlants" id="PGSC0003DMT400085355"/>
    </source>
</evidence>
<dbReference type="AlphaFoldDB" id="M1D9C0"/>
<organism evidence="2 3">
    <name type="scientific">Solanum tuberosum</name>
    <name type="common">Potato</name>
    <dbReference type="NCBI Taxonomy" id="4113"/>
    <lineage>
        <taxon>Eukaryota</taxon>
        <taxon>Viridiplantae</taxon>
        <taxon>Streptophyta</taxon>
        <taxon>Embryophyta</taxon>
        <taxon>Tracheophyta</taxon>
        <taxon>Spermatophyta</taxon>
        <taxon>Magnoliopsida</taxon>
        <taxon>eudicotyledons</taxon>
        <taxon>Gunneridae</taxon>
        <taxon>Pentapetalae</taxon>
        <taxon>asterids</taxon>
        <taxon>lamiids</taxon>
        <taxon>Solanales</taxon>
        <taxon>Solanaceae</taxon>
        <taxon>Solanoideae</taxon>
        <taxon>Solaneae</taxon>
        <taxon>Solanum</taxon>
    </lineage>
</organism>
<accession>M1D9C0</accession>
<evidence type="ECO:0000256" key="1">
    <source>
        <dbReference type="SAM" id="MobiDB-lite"/>
    </source>
</evidence>
<dbReference type="EnsemblPlants" id="PGSC0003DMT400085355">
    <property type="protein sequence ID" value="PGSC0003DMT400085355"/>
    <property type="gene ID" value="PGSC0003DMG400034926"/>
</dbReference>
<dbReference type="InParanoid" id="M1D9C0"/>
<evidence type="ECO:0000313" key="3">
    <source>
        <dbReference type="Proteomes" id="UP000011115"/>
    </source>
</evidence>
<sequence>MSAMRTKLLALGGASPRRGHAPSKHNFKLPWQLAWPSVLPLASSHYGSLGGTVLLRGTNRRLAVCFFPRLLIHFLQGFAYWNEGRFMSFRRLAKLNSTIRRACNFGRSRLPSRSHLAIHLMPINVAKLVLLQGWHTGTLGELKIHSVVCRVVLTITEITFFTSSACLFLFARVLSPEGKDQVSGKREKAEHRREVLQSSTMSPNDPEHDDAEGWCKTTMNYTKGRIDELIGDSD</sequence>
<keyword evidence="3" id="KW-1185">Reference proteome</keyword>
<feature type="region of interest" description="Disordered" evidence="1">
    <location>
        <begin position="181"/>
        <end position="214"/>
    </location>
</feature>
<dbReference type="Gramene" id="PGSC0003DMT400085355">
    <property type="protein sequence ID" value="PGSC0003DMT400085355"/>
    <property type="gene ID" value="PGSC0003DMG400034926"/>
</dbReference>
<dbReference type="Proteomes" id="UP000011115">
    <property type="component" value="Unassembled WGS sequence"/>
</dbReference>
<proteinExistence type="predicted"/>
<reference evidence="3" key="1">
    <citation type="journal article" date="2011" name="Nature">
        <title>Genome sequence and analysis of the tuber crop potato.</title>
        <authorList>
            <consortium name="The Potato Genome Sequencing Consortium"/>
        </authorList>
    </citation>
    <scope>NUCLEOTIDE SEQUENCE [LARGE SCALE GENOMIC DNA]</scope>
    <source>
        <strain evidence="3">cv. DM1-3 516 R44</strain>
    </source>
</reference>